<evidence type="ECO:0000256" key="4">
    <source>
        <dbReference type="ARBA" id="ARBA00023004"/>
    </source>
</evidence>
<sequence length="381" mass="43543">MESNSHALSPNIDLNEQNDKGSNVNFNFLDSSFYPTIPRHFVCSHEDLVHTKEELKEPLVDLLGFFRGDYEATRRAVELIRVACLSHGFFQVINHGIDAILIRAAHDHMKAFFRQPLSKKLGVRRKPGSVWGYSGAHNADRSSSKLPWKETLSFGYNGANKGSNKPIVFEYFTSLLGEDYDNMGLIYQHYCEAMEKLSLGIMELLGMSLGVDRSHFRRFFEDGHSIMRCNYYPSCQEPNLAVGTGPHCDPTSLTILHQDQVGGLEVFVHNRWKYVRPRHDALVINIGDTFMALSNGRYKSCLHRAVLNKYSERRSLAYFVCPREDKVVRPPKDLVGAQGLRMYPDFTWSALLHFTQNHYRADASTLESFSKWLLTLQSQVI</sequence>
<comment type="similarity">
    <text evidence="6">Belongs to the iron/ascorbate-dependent oxidoreductase family.</text>
</comment>
<dbReference type="GO" id="GO:0046872">
    <property type="term" value="F:metal ion binding"/>
    <property type="evidence" value="ECO:0007669"/>
    <property type="project" value="UniProtKB-KW"/>
</dbReference>
<organism evidence="8 9">
    <name type="scientific">Stephania cephalantha</name>
    <dbReference type="NCBI Taxonomy" id="152367"/>
    <lineage>
        <taxon>Eukaryota</taxon>
        <taxon>Viridiplantae</taxon>
        <taxon>Streptophyta</taxon>
        <taxon>Embryophyta</taxon>
        <taxon>Tracheophyta</taxon>
        <taxon>Spermatophyta</taxon>
        <taxon>Magnoliopsida</taxon>
        <taxon>Ranunculales</taxon>
        <taxon>Menispermaceae</taxon>
        <taxon>Menispermoideae</taxon>
        <taxon>Cissampelideae</taxon>
        <taxon>Stephania</taxon>
    </lineage>
</organism>
<accession>A0AAP0NKU2</accession>
<dbReference type="PANTHER" id="PTHR47990">
    <property type="entry name" value="2-OXOGLUTARATE (2OG) AND FE(II)-DEPENDENT OXYGENASE SUPERFAMILY PROTEIN-RELATED"/>
    <property type="match status" value="1"/>
</dbReference>
<gene>
    <name evidence="8" type="ORF">Scep_018991</name>
</gene>
<dbReference type="InterPro" id="IPR027443">
    <property type="entry name" value="IPNS-like_sf"/>
</dbReference>
<reference evidence="8 9" key="1">
    <citation type="submission" date="2024-01" db="EMBL/GenBank/DDBJ databases">
        <title>Genome assemblies of Stephania.</title>
        <authorList>
            <person name="Yang L."/>
        </authorList>
    </citation>
    <scope>NUCLEOTIDE SEQUENCE [LARGE SCALE GENOMIC DNA]</scope>
    <source>
        <strain evidence="8">JXDWG</strain>
        <tissue evidence="8">Leaf</tissue>
    </source>
</reference>
<evidence type="ECO:0000256" key="2">
    <source>
        <dbReference type="ARBA" id="ARBA00022723"/>
    </source>
</evidence>
<evidence type="ECO:0000256" key="6">
    <source>
        <dbReference type="RuleBase" id="RU003682"/>
    </source>
</evidence>
<dbReference type="AlphaFoldDB" id="A0AAP0NKU2"/>
<comment type="caution">
    <text evidence="8">The sequence shown here is derived from an EMBL/GenBank/DDBJ whole genome shotgun (WGS) entry which is preliminary data.</text>
</comment>
<protein>
    <recommendedName>
        <fullName evidence="7">Fe2OG dioxygenase domain-containing protein</fullName>
    </recommendedName>
</protein>
<evidence type="ECO:0000259" key="7">
    <source>
        <dbReference type="PROSITE" id="PS51471"/>
    </source>
</evidence>
<dbReference type="Pfam" id="PF03171">
    <property type="entry name" value="2OG-FeII_Oxy"/>
    <property type="match status" value="1"/>
</dbReference>
<dbReference type="FunFam" id="2.60.120.330:FF:000003">
    <property type="entry name" value="Gibberellin 20 oxidase 2"/>
    <property type="match status" value="1"/>
</dbReference>
<keyword evidence="2 6" id="KW-0479">Metal-binding</keyword>
<evidence type="ECO:0000256" key="5">
    <source>
        <dbReference type="ARBA" id="ARBA00050508"/>
    </source>
</evidence>
<evidence type="ECO:0000313" key="8">
    <source>
        <dbReference type="EMBL" id="KAK9111472.1"/>
    </source>
</evidence>
<dbReference type="Gene3D" id="2.60.120.330">
    <property type="entry name" value="B-lactam Antibiotic, Isopenicillin N Synthase, Chain"/>
    <property type="match status" value="1"/>
</dbReference>
<keyword evidence="3 6" id="KW-0560">Oxidoreductase</keyword>
<dbReference type="InterPro" id="IPR026992">
    <property type="entry name" value="DIOX_N"/>
</dbReference>
<comment type="catalytic activity">
    <reaction evidence="5">
        <text>gibberellin A12 + 2 2-oxoglutarate + 3 O2 + H(+) = gibberellin A9 + 2 succinate + 3 CO2 + 2 H2O</text>
        <dbReference type="Rhea" id="RHEA:60772"/>
        <dbReference type="ChEBI" id="CHEBI:15377"/>
        <dbReference type="ChEBI" id="CHEBI:15378"/>
        <dbReference type="ChEBI" id="CHEBI:15379"/>
        <dbReference type="ChEBI" id="CHEBI:16526"/>
        <dbReference type="ChEBI" id="CHEBI:16810"/>
        <dbReference type="ChEBI" id="CHEBI:30031"/>
        <dbReference type="ChEBI" id="CHEBI:58627"/>
        <dbReference type="ChEBI" id="CHEBI:73255"/>
    </reaction>
    <physiologicalReaction direction="left-to-right" evidence="5">
        <dbReference type="Rhea" id="RHEA:60773"/>
    </physiologicalReaction>
</comment>
<evidence type="ECO:0000313" key="9">
    <source>
        <dbReference type="Proteomes" id="UP001419268"/>
    </source>
</evidence>
<evidence type="ECO:0000256" key="1">
    <source>
        <dbReference type="ARBA" id="ARBA00001961"/>
    </source>
</evidence>
<dbReference type="PRINTS" id="PR00682">
    <property type="entry name" value="IPNSYNTHASE"/>
</dbReference>
<dbReference type="EMBL" id="JBBNAG010000008">
    <property type="protein sequence ID" value="KAK9111472.1"/>
    <property type="molecule type" value="Genomic_DNA"/>
</dbReference>
<feature type="domain" description="Fe2OG dioxygenase" evidence="7">
    <location>
        <begin position="223"/>
        <end position="322"/>
    </location>
</feature>
<dbReference type="PROSITE" id="PS51471">
    <property type="entry name" value="FE2OG_OXY"/>
    <property type="match status" value="1"/>
</dbReference>
<keyword evidence="9" id="KW-1185">Reference proteome</keyword>
<dbReference type="GO" id="GO:0009685">
    <property type="term" value="P:gibberellin metabolic process"/>
    <property type="evidence" value="ECO:0007669"/>
    <property type="project" value="UniProtKB-ARBA"/>
</dbReference>
<comment type="cofactor">
    <cofactor evidence="1">
        <name>L-ascorbate</name>
        <dbReference type="ChEBI" id="CHEBI:38290"/>
    </cofactor>
</comment>
<dbReference type="InterPro" id="IPR044861">
    <property type="entry name" value="IPNS-like_FE2OG_OXY"/>
</dbReference>
<dbReference type="Proteomes" id="UP001419268">
    <property type="component" value="Unassembled WGS sequence"/>
</dbReference>
<evidence type="ECO:0000256" key="3">
    <source>
        <dbReference type="ARBA" id="ARBA00023002"/>
    </source>
</evidence>
<dbReference type="SUPFAM" id="SSF51197">
    <property type="entry name" value="Clavaminate synthase-like"/>
    <property type="match status" value="1"/>
</dbReference>
<dbReference type="InterPro" id="IPR005123">
    <property type="entry name" value="Oxoglu/Fe-dep_dioxygenase_dom"/>
</dbReference>
<dbReference type="InterPro" id="IPR050231">
    <property type="entry name" value="Iron_ascorbate_oxido_reductase"/>
</dbReference>
<dbReference type="GO" id="GO:0016491">
    <property type="term" value="F:oxidoreductase activity"/>
    <property type="evidence" value="ECO:0007669"/>
    <property type="project" value="UniProtKB-KW"/>
</dbReference>
<dbReference type="Pfam" id="PF14226">
    <property type="entry name" value="DIOX_N"/>
    <property type="match status" value="1"/>
</dbReference>
<name>A0AAP0NKU2_9MAGN</name>
<keyword evidence="4 6" id="KW-0408">Iron</keyword>
<proteinExistence type="inferred from homology"/>